<evidence type="ECO:0000256" key="7">
    <source>
        <dbReference type="ARBA" id="ARBA00022989"/>
    </source>
</evidence>
<feature type="binding site" evidence="11">
    <location>
        <position position="197"/>
    </location>
    <ligand>
        <name>FAD</name>
        <dbReference type="ChEBI" id="CHEBI:57692"/>
    </ligand>
</feature>
<dbReference type="Gene3D" id="3.40.50.80">
    <property type="entry name" value="Nucleotide-binding domain of ferredoxin-NADP reductase (FNR) module"/>
    <property type="match status" value="1"/>
</dbReference>
<name>A0AAN7ZY00_9SACH</name>
<evidence type="ECO:0000256" key="11">
    <source>
        <dbReference type="PIRSR" id="PIRSR601834-1"/>
    </source>
</evidence>
<evidence type="ECO:0000256" key="9">
    <source>
        <dbReference type="ARBA" id="ARBA00023027"/>
    </source>
</evidence>
<protein>
    <recommendedName>
        <fullName evidence="12">NADH-cytochrome b5 reductase</fullName>
        <ecNumber evidence="12">1.6.2.2</ecNumber>
    </recommendedName>
</protein>
<organism evidence="15 16">
    <name type="scientific">Arxiozyma heterogenica</name>
    <dbReference type="NCBI Taxonomy" id="278026"/>
    <lineage>
        <taxon>Eukaryota</taxon>
        <taxon>Fungi</taxon>
        <taxon>Dikarya</taxon>
        <taxon>Ascomycota</taxon>
        <taxon>Saccharomycotina</taxon>
        <taxon>Saccharomycetes</taxon>
        <taxon>Saccharomycetales</taxon>
        <taxon>Saccharomycetaceae</taxon>
        <taxon>Arxiozyma</taxon>
    </lineage>
</organism>
<evidence type="ECO:0000313" key="15">
    <source>
        <dbReference type="EMBL" id="KAK5780226.1"/>
    </source>
</evidence>
<keyword evidence="5 13" id="KW-0812">Transmembrane</keyword>
<dbReference type="CDD" id="cd06183">
    <property type="entry name" value="cyt_b5_reduct_like"/>
    <property type="match status" value="1"/>
</dbReference>
<dbReference type="AlphaFoldDB" id="A0AAN7ZY00"/>
<dbReference type="InterPro" id="IPR008333">
    <property type="entry name" value="Cbr1-like_FAD-bd_dom"/>
</dbReference>
<dbReference type="PROSITE" id="PS51384">
    <property type="entry name" value="FAD_FR"/>
    <property type="match status" value="1"/>
</dbReference>
<dbReference type="SUPFAM" id="SSF63380">
    <property type="entry name" value="Riboflavin synthase domain-like"/>
    <property type="match status" value="1"/>
</dbReference>
<evidence type="ECO:0000256" key="12">
    <source>
        <dbReference type="RuleBase" id="RU361226"/>
    </source>
</evidence>
<gene>
    <name evidence="15" type="ORF">RI543_002771</name>
</gene>
<comment type="cofactor">
    <cofactor evidence="1 11 12">
        <name>FAD</name>
        <dbReference type="ChEBI" id="CHEBI:57692"/>
    </cofactor>
</comment>
<dbReference type="InterPro" id="IPR001709">
    <property type="entry name" value="Flavoprot_Pyr_Nucl_cyt_Rdtase"/>
</dbReference>
<evidence type="ECO:0000256" key="5">
    <source>
        <dbReference type="ARBA" id="ARBA00022692"/>
    </source>
</evidence>
<dbReference type="PANTHER" id="PTHR19370">
    <property type="entry name" value="NADH-CYTOCHROME B5 REDUCTASE"/>
    <property type="match status" value="1"/>
</dbReference>
<feature type="binding site" evidence="11">
    <location>
        <position position="148"/>
    </location>
    <ligand>
        <name>FAD</name>
        <dbReference type="ChEBI" id="CHEBI:57692"/>
    </ligand>
</feature>
<feature type="domain" description="FAD-binding FR-type" evidence="14">
    <location>
        <begin position="77"/>
        <end position="180"/>
    </location>
</feature>
<dbReference type="InterPro" id="IPR001834">
    <property type="entry name" value="CBR-like"/>
</dbReference>
<feature type="binding site" evidence="11">
    <location>
        <position position="156"/>
    </location>
    <ligand>
        <name>FAD</name>
        <dbReference type="ChEBI" id="CHEBI:57692"/>
    </ligand>
</feature>
<reference evidence="16" key="1">
    <citation type="submission" date="2023-07" db="EMBL/GenBank/DDBJ databases">
        <title>A draft genome of Kazachstania heterogenica Y-27499.</title>
        <authorList>
            <person name="Donic C."/>
            <person name="Kralova J.S."/>
            <person name="Fidel L."/>
            <person name="Ben-Dor S."/>
            <person name="Jung S."/>
        </authorList>
    </citation>
    <scope>NUCLEOTIDE SEQUENCE [LARGE SCALE GENOMIC DNA]</scope>
    <source>
        <strain evidence="16">Y27499</strain>
    </source>
</reference>
<dbReference type="FunFam" id="2.40.30.10:FF:000069">
    <property type="entry name" value="NADH-cytochrome b5 reductase"/>
    <property type="match status" value="1"/>
</dbReference>
<comment type="similarity">
    <text evidence="3 12">Belongs to the flavoprotein pyridine nucleotide cytochrome reductase family.</text>
</comment>
<dbReference type="FunFam" id="3.40.50.80:FF:000009">
    <property type="entry name" value="NADH-cytochrome b5 reductase"/>
    <property type="match status" value="1"/>
</dbReference>
<feature type="transmembrane region" description="Helical" evidence="13">
    <location>
        <begin position="49"/>
        <end position="65"/>
    </location>
</feature>
<dbReference type="InterPro" id="IPR017927">
    <property type="entry name" value="FAD-bd_FR_type"/>
</dbReference>
<dbReference type="PRINTS" id="PR00371">
    <property type="entry name" value="FPNCR"/>
</dbReference>
<comment type="catalytic activity">
    <reaction evidence="12">
        <text>2 Fe(III)-[cytochrome b5] + NADH = 2 Fe(II)-[cytochrome b5] + NAD(+) + H(+)</text>
        <dbReference type="Rhea" id="RHEA:46680"/>
        <dbReference type="Rhea" id="RHEA-COMP:10438"/>
        <dbReference type="Rhea" id="RHEA-COMP:10439"/>
        <dbReference type="ChEBI" id="CHEBI:15378"/>
        <dbReference type="ChEBI" id="CHEBI:29033"/>
        <dbReference type="ChEBI" id="CHEBI:29034"/>
        <dbReference type="ChEBI" id="CHEBI:57540"/>
        <dbReference type="ChEBI" id="CHEBI:57945"/>
        <dbReference type="EC" id="1.6.2.2"/>
    </reaction>
</comment>
<evidence type="ECO:0000259" key="14">
    <source>
        <dbReference type="PROSITE" id="PS51384"/>
    </source>
</evidence>
<dbReference type="SUPFAM" id="SSF52343">
    <property type="entry name" value="Ferredoxin reductase-like, C-terminal NADP-linked domain"/>
    <property type="match status" value="1"/>
</dbReference>
<dbReference type="InterPro" id="IPR017938">
    <property type="entry name" value="Riboflavin_synthase-like_b-brl"/>
</dbReference>
<proteinExistence type="inferred from homology"/>
<feature type="binding site" evidence="11">
    <location>
        <position position="129"/>
    </location>
    <ligand>
        <name>FAD</name>
        <dbReference type="ChEBI" id="CHEBI:57692"/>
    </ligand>
</feature>
<dbReference type="GO" id="GO:0006696">
    <property type="term" value="P:ergosterol biosynthetic process"/>
    <property type="evidence" value="ECO:0007669"/>
    <property type="project" value="TreeGrafter"/>
</dbReference>
<evidence type="ECO:0000256" key="4">
    <source>
        <dbReference type="ARBA" id="ARBA00022630"/>
    </source>
</evidence>
<keyword evidence="6 11" id="KW-0274">FAD</keyword>
<evidence type="ECO:0000256" key="10">
    <source>
        <dbReference type="ARBA" id="ARBA00023136"/>
    </source>
</evidence>
<keyword evidence="8 12" id="KW-0560">Oxidoreductase</keyword>
<sequence>MSSSTIPTNTDHDDEYNILSEPLHGIYIPTALFFIGIIILTWFSKNYKILLSLPVFVSYLAFKWIRSFNRKQSLFKDKWTPLELVDQTLISKNTAIYRFNLKTKLESLNIPAGHHVAARCIIDNKEVVRYYNPINPKYDEGHLDIIVKSYKDGQLSKHFASLTPGEFIEFKGPFGTLNYEPNSSKEIGIIVGGSGITPALQILNEIITTPEDLTKVSLIYCNDTENDILLKDELDEINEKYPYLSVHYVVRYPRNAEVWVGDVGLITKEIMEKYLPKYSSDNRLFICGPDGMKASVLKYAKELGWKTSEETTGDDQVFVF</sequence>
<dbReference type="GO" id="GO:0016020">
    <property type="term" value="C:membrane"/>
    <property type="evidence" value="ECO:0007669"/>
    <property type="project" value="UniProtKB-SubCell"/>
</dbReference>
<dbReference type="Pfam" id="PF00970">
    <property type="entry name" value="FAD_binding_6"/>
    <property type="match status" value="1"/>
</dbReference>
<accession>A0AAN7ZY00</accession>
<dbReference type="EC" id="1.6.2.2" evidence="12"/>
<evidence type="ECO:0000256" key="3">
    <source>
        <dbReference type="ARBA" id="ARBA00006105"/>
    </source>
</evidence>
<keyword evidence="10 13" id="KW-0472">Membrane</keyword>
<evidence type="ECO:0000256" key="13">
    <source>
        <dbReference type="SAM" id="Phobius"/>
    </source>
</evidence>
<feature type="binding site" evidence="11">
    <location>
        <position position="146"/>
    </location>
    <ligand>
        <name>FAD</name>
        <dbReference type="ChEBI" id="CHEBI:57692"/>
    </ligand>
</feature>
<comment type="subcellular location">
    <subcellularLocation>
        <location evidence="2">Membrane</location>
    </subcellularLocation>
</comment>
<comment type="caution">
    <text evidence="15">The sequence shown here is derived from an EMBL/GenBank/DDBJ whole genome shotgun (WGS) entry which is preliminary data.</text>
</comment>
<dbReference type="PRINTS" id="PR00406">
    <property type="entry name" value="CYTB5RDTASE"/>
</dbReference>
<evidence type="ECO:0000313" key="16">
    <source>
        <dbReference type="Proteomes" id="UP001306508"/>
    </source>
</evidence>
<dbReference type="InterPro" id="IPR001433">
    <property type="entry name" value="OxRdtase_FAD/NAD-bd"/>
</dbReference>
<dbReference type="EMBL" id="JAWIZZ010000045">
    <property type="protein sequence ID" value="KAK5780226.1"/>
    <property type="molecule type" value="Genomic_DNA"/>
</dbReference>
<feature type="binding site" evidence="11">
    <location>
        <position position="131"/>
    </location>
    <ligand>
        <name>FAD</name>
        <dbReference type="ChEBI" id="CHEBI:57692"/>
    </ligand>
</feature>
<keyword evidence="7 13" id="KW-1133">Transmembrane helix</keyword>
<dbReference type="GO" id="GO:0090524">
    <property type="term" value="F:cytochrome-b5 reductase activity, acting on NADH"/>
    <property type="evidence" value="ECO:0007669"/>
    <property type="project" value="UniProtKB-EC"/>
</dbReference>
<dbReference type="Pfam" id="PF00175">
    <property type="entry name" value="NAD_binding_1"/>
    <property type="match status" value="1"/>
</dbReference>
<keyword evidence="9 12" id="KW-0520">NAD</keyword>
<evidence type="ECO:0000256" key="6">
    <source>
        <dbReference type="ARBA" id="ARBA00022827"/>
    </source>
</evidence>
<keyword evidence="4 11" id="KW-0285">Flavoprotein</keyword>
<dbReference type="PANTHER" id="PTHR19370:SF143">
    <property type="entry name" value="PLASMA MEMBRANE-ASSOCIATED COENZYME Q6 REDUCTASE PGA3"/>
    <property type="match status" value="1"/>
</dbReference>
<feature type="transmembrane region" description="Helical" evidence="13">
    <location>
        <begin position="26"/>
        <end position="43"/>
    </location>
</feature>
<dbReference type="InterPro" id="IPR039261">
    <property type="entry name" value="FNR_nucleotide-bd"/>
</dbReference>
<evidence type="ECO:0000256" key="8">
    <source>
        <dbReference type="ARBA" id="ARBA00023002"/>
    </source>
</evidence>
<evidence type="ECO:0000256" key="2">
    <source>
        <dbReference type="ARBA" id="ARBA00004370"/>
    </source>
</evidence>
<dbReference type="Proteomes" id="UP001306508">
    <property type="component" value="Unassembled WGS sequence"/>
</dbReference>
<evidence type="ECO:0000256" key="1">
    <source>
        <dbReference type="ARBA" id="ARBA00001974"/>
    </source>
</evidence>
<keyword evidence="16" id="KW-1185">Reference proteome</keyword>
<dbReference type="Gene3D" id="2.40.30.10">
    <property type="entry name" value="Translation factors"/>
    <property type="match status" value="1"/>
</dbReference>